<sequence>MALLPFFNQILFLFLMALLVSLLQTLLLPLNLLCLLLLYNLSHPLCLNQQPREI</sequence>
<proteinExistence type="predicted"/>
<keyword evidence="1" id="KW-0472">Membrane</keyword>
<protein>
    <submittedName>
        <fullName evidence="2">Uncharacterized protein</fullName>
    </submittedName>
</protein>
<keyword evidence="1" id="KW-0812">Transmembrane</keyword>
<evidence type="ECO:0000313" key="2">
    <source>
        <dbReference type="EMBL" id="KAJ7012494.1"/>
    </source>
</evidence>
<keyword evidence="3" id="KW-1185">Reference proteome</keyword>
<gene>
    <name evidence="2" type="ORF">NC653_002522</name>
</gene>
<reference evidence="2 3" key="1">
    <citation type="journal article" date="2023" name="Mol. Ecol. Resour.">
        <title>Chromosome-level genome assembly of a triploid poplar Populus alba 'Berolinensis'.</title>
        <authorList>
            <person name="Chen S."/>
            <person name="Yu Y."/>
            <person name="Wang X."/>
            <person name="Wang S."/>
            <person name="Zhang T."/>
            <person name="Zhou Y."/>
            <person name="He R."/>
            <person name="Meng N."/>
            <person name="Wang Y."/>
            <person name="Liu W."/>
            <person name="Liu Z."/>
            <person name="Liu J."/>
            <person name="Guo Q."/>
            <person name="Huang H."/>
            <person name="Sederoff R.R."/>
            <person name="Wang G."/>
            <person name="Qu G."/>
            <person name="Chen S."/>
        </authorList>
    </citation>
    <scope>NUCLEOTIDE SEQUENCE [LARGE SCALE GENOMIC DNA]</scope>
    <source>
        <strain evidence="2">SC-2020</strain>
    </source>
</reference>
<dbReference type="Proteomes" id="UP001164929">
    <property type="component" value="Chromosome 1"/>
</dbReference>
<dbReference type="EMBL" id="JAQIZT010000001">
    <property type="protein sequence ID" value="KAJ7012494.1"/>
    <property type="molecule type" value="Genomic_DNA"/>
</dbReference>
<name>A0AAD6RNZ6_9ROSI</name>
<comment type="caution">
    <text evidence="2">The sequence shown here is derived from an EMBL/GenBank/DDBJ whole genome shotgun (WGS) entry which is preliminary data.</text>
</comment>
<feature type="transmembrane region" description="Helical" evidence="1">
    <location>
        <begin position="6"/>
        <end position="39"/>
    </location>
</feature>
<evidence type="ECO:0000256" key="1">
    <source>
        <dbReference type="SAM" id="Phobius"/>
    </source>
</evidence>
<keyword evidence="1" id="KW-1133">Transmembrane helix</keyword>
<accession>A0AAD6RNZ6</accession>
<dbReference type="AlphaFoldDB" id="A0AAD6RNZ6"/>
<evidence type="ECO:0000313" key="3">
    <source>
        <dbReference type="Proteomes" id="UP001164929"/>
    </source>
</evidence>
<organism evidence="2 3">
    <name type="scientific">Populus alba x Populus x berolinensis</name>
    <dbReference type="NCBI Taxonomy" id="444605"/>
    <lineage>
        <taxon>Eukaryota</taxon>
        <taxon>Viridiplantae</taxon>
        <taxon>Streptophyta</taxon>
        <taxon>Embryophyta</taxon>
        <taxon>Tracheophyta</taxon>
        <taxon>Spermatophyta</taxon>
        <taxon>Magnoliopsida</taxon>
        <taxon>eudicotyledons</taxon>
        <taxon>Gunneridae</taxon>
        <taxon>Pentapetalae</taxon>
        <taxon>rosids</taxon>
        <taxon>fabids</taxon>
        <taxon>Malpighiales</taxon>
        <taxon>Salicaceae</taxon>
        <taxon>Saliceae</taxon>
        <taxon>Populus</taxon>
    </lineage>
</organism>